<organism evidence="1 2">
    <name type="scientific">Dyadobacter arcticus</name>
    <dbReference type="NCBI Taxonomy" id="1078754"/>
    <lineage>
        <taxon>Bacteria</taxon>
        <taxon>Pseudomonadati</taxon>
        <taxon>Bacteroidota</taxon>
        <taxon>Cytophagia</taxon>
        <taxon>Cytophagales</taxon>
        <taxon>Spirosomataceae</taxon>
        <taxon>Dyadobacter</taxon>
    </lineage>
</organism>
<proteinExistence type="predicted"/>
<evidence type="ECO:0000313" key="1">
    <source>
        <dbReference type="EMBL" id="NIJ53000.1"/>
    </source>
</evidence>
<name>A0ABX0UNG3_9BACT</name>
<evidence type="ECO:0000313" key="2">
    <source>
        <dbReference type="Proteomes" id="UP001179181"/>
    </source>
</evidence>
<gene>
    <name evidence="1" type="ORF">FHS68_002170</name>
</gene>
<reference evidence="1 2" key="1">
    <citation type="submission" date="2020-03" db="EMBL/GenBank/DDBJ databases">
        <title>Genomic Encyclopedia of Type Strains, Phase IV (KMG-IV): sequencing the most valuable type-strain genomes for metagenomic binning, comparative biology and taxonomic classification.</title>
        <authorList>
            <person name="Goeker M."/>
        </authorList>
    </citation>
    <scope>NUCLEOTIDE SEQUENCE [LARGE SCALE GENOMIC DNA]</scope>
    <source>
        <strain evidence="1 2">DSM 102865</strain>
    </source>
</reference>
<comment type="caution">
    <text evidence="1">The sequence shown here is derived from an EMBL/GenBank/DDBJ whole genome shotgun (WGS) entry which is preliminary data.</text>
</comment>
<accession>A0ABX0UNG3</accession>
<keyword evidence="2" id="KW-1185">Reference proteome</keyword>
<dbReference type="EMBL" id="JAASQJ010000002">
    <property type="protein sequence ID" value="NIJ53000.1"/>
    <property type="molecule type" value="Genomic_DNA"/>
</dbReference>
<protein>
    <submittedName>
        <fullName evidence="1">Uncharacterized protein</fullName>
    </submittedName>
</protein>
<dbReference type="Proteomes" id="UP001179181">
    <property type="component" value="Unassembled WGS sequence"/>
</dbReference>
<sequence length="50" mass="5565">MTNAFAGMTSGVCWILPFELCGQDIKYIKPFGLGTYVMSIPQIVPLDRLQ</sequence>